<evidence type="ECO:0000259" key="1">
    <source>
        <dbReference type="Pfam" id="PF09706"/>
    </source>
</evidence>
<dbReference type="EMBL" id="DTIN01000017">
    <property type="protein sequence ID" value="HFX13663.1"/>
    <property type="molecule type" value="Genomic_DNA"/>
</dbReference>
<accession>A0A7C3RKY6</accession>
<gene>
    <name evidence="2" type="primary">cas8a1</name>
    <name evidence="2" type="ORF">ENW00_05845</name>
</gene>
<evidence type="ECO:0000313" key="2">
    <source>
        <dbReference type="EMBL" id="HFX13663.1"/>
    </source>
</evidence>
<sequence>MERVYLSDWLYNSGIVGFLTILFEGKSDLKKGDNYLPNGYSVYIGDNYIEFERDVLIGFSDKYFYHAYNRYGRLRNFIDSVKQALGLLNSENVKDIKKIYEDIKNRINNFDKLKKLLSQNNIEIPDFNKIKENVDVYENFLKDILSFIENNMNELMENDVKIYLSKIYGQKSFLNNVIKSNLKEKFKEDFEDKIIERRNKLDKNLLCINCKERKAKKDTFFDTGISPFTGINKDAVNFFWNFNAKLPLCEVCELIYFCTFAGFTESVRKPRSYLFVNYDISLIDLYKANLRLKEILNKNLSDNILIDFLSELLVEEEVQKSTYALESIAFIEVDLVKKDLLPKVYSLNINRKKAEYLKFHSDKEFKRIADAQYVFKSNKENIQRSVILEFLEKFIANSINYDYLVLLEYLYIEKLRGNNNIFIYFNPRDIQDINQLVYDYNLKFNKNGGDISMTSKGEESLWFMFQKGKELAQKLISEKAENKIPSIAYKLLSSLRIEDVNSFMNLVLRLYLSYNLEVPTLFVKALNDKNSFLAYGYGFLNGILDEYNKKVNEGGQ</sequence>
<feature type="domain" description="CRISPR-associated protein CXXC-CXXC" evidence="1">
    <location>
        <begin position="202"/>
        <end position="264"/>
    </location>
</feature>
<dbReference type="NCBIfam" id="TIGR01908">
    <property type="entry name" value="cas_CXXC_CXXC"/>
    <property type="match status" value="1"/>
</dbReference>
<dbReference type="InterPro" id="IPR019121">
    <property type="entry name" value="CRISPR-assoc_CXXC-CXXC_dom"/>
</dbReference>
<dbReference type="InterPro" id="IPR010180">
    <property type="entry name" value="CRISPR-assoc_prot_CXXC-CXXC"/>
</dbReference>
<dbReference type="AlphaFoldDB" id="A0A7C3RKY6"/>
<dbReference type="Pfam" id="PF09706">
    <property type="entry name" value="Cas_CXXC_CXXC"/>
    <property type="match status" value="1"/>
</dbReference>
<organism evidence="2">
    <name type="scientific">Dictyoglomus thermophilum</name>
    <dbReference type="NCBI Taxonomy" id="14"/>
    <lineage>
        <taxon>Bacteria</taxon>
        <taxon>Pseudomonadati</taxon>
        <taxon>Dictyoglomota</taxon>
        <taxon>Dictyoglomia</taxon>
        <taxon>Dictyoglomales</taxon>
        <taxon>Dictyoglomaceae</taxon>
        <taxon>Dictyoglomus</taxon>
    </lineage>
</organism>
<reference evidence="2" key="1">
    <citation type="journal article" date="2020" name="mSystems">
        <title>Genome- and Community-Level Interaction Insights into Carbon Utilization and Element Cycling Functions of Hydrothermarchaeota in Hydrothermal Sediment.</title>
        <authorList>
            <person name="Zhou Z."/>
            <person name="Liu Y."/>
            <person name="Xu W."/>
            <person name="Pan J."/>
            <person name="Luo Z.H."/>
            <person name="Li M."/>
        </authorList>
    </citation>
    <scope>NUCLEOTIDE SEQUENCE [LARGE SCALE GENOMIC DNA]</scope>
    <source>
        <strain evidence="2">SpSt-81</strain>
    </source>
</reference>
<proteinExistence type="predicted"/>
<comment type="caution">
    <text evidence="2">The sequence shown here is derived from an EMBL/GenBank/DDBJ whole genome shotgun (WGS) entry which is preliminary data.</text>
</comment>
<name>A0A7C3RKY6_DICTH</name>
<protein>
    <submittedName>
        <fullName evidence="2">Type I-B CRISPR-associated protein Cas8b1/Cst1</fullName>
    </submittedName>
</protein>